<comment type="caution">
    <text evidence="2">The sequence shown here is derived from an EMBL/GenBank/DDBJ whole genome shotgun (WGS) entry which is preliminary data.</text>
</comment>
<dbReference type="Gene3D" id="3.30.750.24">
    <property type="entry name" value="STAS domain"/>
    <property type="match status" value="1"/>
</dbReference>
<evidence type="ECO:0000313" key="2">
    <source>
        <dbReference type="EMBL" id="RED46738.1"/>
    </source>
</evidence>
<name>A0A3D9HB82_9FLAO</name>
<dbReference type="EMBL" id="QRDV01000001">
    <property type="protein sequence ID" value="RED46738.1"/>
    <property type="molecule type" value="Genomic_DNA"/>
</dbReference>
<gene>
    <name evidence="2" type="ORF">DFQ10_101511</name>
</gene>
<evidence type="ECO:0000259" key="1">
    <source>
        <dbReference type="PROSITE" id="PS50801"/>
    </source>
</evidence>
<dbReference type="RefSeq" id="WP_115815854.1">
    <property type="nucleotide sequence ID" value="NZ_CANKZP010000001.1"/>
</dbReference>
<sequence>MALTIKEHHGLFSVAGSINATTAKHFQTHFENILNVSGDLTIDIENINEIDEDGINAIRVLYNNALNFDRGFLIIGNVSQSIFESIRSIKVAA</sequence>
<dbReference type="OrthoDB" id="1163458at2"/>
<proteinExistence type="predicted"/>
<dbReference type="Proteomes" id="UP000256980">
    <property type="component" value="Unassembled WGS sequence"/>
</dbReference>
<reference evidence="2 3" key="1">
    <citation type="submission" date="2018-07" db="EMBL/GenBank/DDBJ databases">
        <title>Genomic Encyclopedia of Type Strains, Phase III (KMG-III): the genomes of soil and plant-associated and newly described type strains.</title>
        <authorList>
            <person name="Whitman W."/>
        </authorList>
    </citation>
    <scope>NUCLEOTIDE SEQUENCE [LARGE SCALE GENOMIC DNA]</scope>
    <source>
        <strain evidence="2 3">CECT 7946</strain>
    </source>
</reference>
<dbReference type="AlphaFoldDB" id="A0A3D9HB82"/>
<dbReference type="InterPro" id="IPR036513">
    <property type="entry name" value="STAS_dom_sf"/>
</dbReference>
<accession>A0A3D9HB82</accession>
<dbReference type="Pfam" id="PF01740">
    <property type="entry name" value="STAS"/>
    <property type="match status" value="1"/>
</dbReference>
<dbReference type="SUPFAM" id="SSF52091">
    <property type="entry name" value="SpoIIaa-like"/>
    <property type="match status" value="1"/>
</dbReference>
<feature type="domain" description="STAS" evidence="1">
    <location>
        <begin position="1"/>
        <end position="93"/>
    </location>
</feature>
<evidence type="ECO:0000313" key="3">
    <source>
        <dbReference type="Proteomes" id="UP000256980"/>
    </source>
</evidence>
<dbReference type="PROSITE" id="PS50801">
    <property type="entry name" value="STAS"/>
    <property type="match status" value="1"/>
</dbReference>
<keyword evidence="3" id="KW-1185">Reference proteome</keyword>
<dbReference type="InterPro" id="IPR002645">
    <property type="entry name" value="STAS_dom"/>
</dbReference>
<protein>
    <recommendedName>
        <fullName evidence="1">STAS domain-containing protein</fullName>
    </recommendedName>
</protein>
<organism evidence="2 3">
    <name type="scientific">Winogradskyella eximia</name>
    <dbReference type="NCBI Taxonomy" id="262006"/>
    <lineage>
        <taxon>Bacteria</taxon>
        <taxon>Pseudomonadati</taxon>
        <taxon>Bacteroidota</taxon>
        <taxon>Flavobacteriia</taxon>
        <taxon>Flavobacteriales</taxon>
        <taxon>Flavobacteriaceae</taxon>
        <taxon>Winogradskyella</taxon>
    </lineage>
</organism>